<gene>
    <name evidence="14" type="ORF">LX83_001106</name>
</gene>
<organism evidence="14 15">
    <name type="scientific">Goodfellowiella coeruleoviolacea</name>
    <dbReference type="NCBI Taxonomy" id="334858"/>
    <lineage>
        <taxon>Bacteria</taxon>
        <taxon>Bacillati</taxon>
        <taxon>Actinomycetota</taxon>
        <taxon>Actinomycetes</taxon>
        <taxon>Pseudonocardiales</taxon>
        <taxon>Pseudonocardiaceae</taxon>
        <taxon>Goodfellowiella</taxon>
    </lineage>
</organism>
<feature type="domain" description="NAD-dependent epimerase/dehydratase" evidence="13">
    <location>
        <begin position="3"/>
        <end position="244"/>
    </location>
</feature>
<evidence type="ECO:0000259" key="13">
    <source>
        <dbReference type="Pfam" id="PF01370"/>
    </source>
</evidence>
<comment type="caution">
    <text evidence="14">The sequence shown here is derived from an EMBL/GenBank/DDBJ whole genome shotgun (WGS) entry which is preliminary data.</text>
</comment>
<dbReference type="Gene3D" id="3.40.50.720">
    <property type="entry name" value="NAD(P)-binding Rossmann-like Domain"/>
    <property type="match status" value="1"/>
</dbReference>
<evidence type="ECO:0000313" key="15">
    <source>
        <dbReference type="Proteomes" id="UP001206128"/>
    </source>
</evidence>
<keyword evidence="8" id="KW-0119">Carbohydrate metabolism</keyword>
<dbReference type="Gene3D" id="3.90.25.10">
    <property type="entry name" value="UDP-galactose 4-epimerase, domain 1"/>
    <property type="match status" value="1"/>
</dbReference>
<reference evidence="14" key="1">
    <citation type="submission" date="2022-06" db="EMBL/GenBank/DDBJ databases">
        <title>Genomic Encyclopedia of Archaeal and Bacterial Type Strains, Phase II (KMG-II): from individual species to whole genera.</title>
        <authorList>
            <person name="Goeker M."/>
        </authorList>
    </citation>
    <scope>NUCLEOTIDE SEQUENCE</scope>
    <source>
        <strain evidence="14">DSM 43935</strain>
    </source>
</reference>
<evidence type="ECO:0000256" key="2">
    <source>
        <dbReference type="ARBA" id="ARBA00001911"/>
    </source>
</evidence>
<dbReference type="PANTHER" id="PTHR43725:SF47">
    <property type="entry name" value="UDP-GLUCOSE 4-EPIMERASE"/>
    <property type="match status" value="1"/>
</dbReference>
<keyword evidence="9" id="KW-0413">Isomerase</keyword>
<comment type="similarity">
    <text evidence="4">Belongs to the NAD(P)-dependent epimerase/dehydratase family.</text>
</comment>
<sequence length="351" mass="37971">MKVLITGGAGYIGSTIGSALLDRGITPVVLDNLTTGSAEFTRGRTFYRGDIADPALLDRVFAEHPDIHATVHCAALTVVPESVAHPLRCYEENVAKSVELLRNLIRNGCGRLLFSSSASIYQPGEDFSVDETSPVRPTSPYARSKAMIEQVLADAAAGGEVTALSLRYFNPVGADPRLRSGCQQPNPSHVLGKLISAWERGGTFQLTGVDWPTPDGTGIRDYIHVWDLARAHVHALLRFDEAVSASQEPGYQVVNLGTGRPTTVRELVRTFTAVAGTPLATEEVAARPGDTVGAYTRTERARRLLGWRCEHTLADAIRDALRWRARWHGRHNPRAGQPLLAEAVSPAGEAP</sequence>
<dbReference type="GO" id="GO:0003978">
    <property type="term" value="F:UDP-glucose 4-epimerase activity"/>
    <property type="evidence" value="ECO:0007669"/>
    <property type="project" value="UniProtKB-EC"/>
</dbReference>
<dbReference type="GO" id="GO:0006012">
    <property type="term" value="P:galactose metabolic process"/>
    <property type="evidence" value="ECO:0007669"/>
    <property type="project" value="UniProtKB-KW"/>
</dbReference>
<proteinExistence type="inferred from homology"/>
<comment type="catalytic activity">
    <reaction evidence="1">
        <text>UDP-alpha-D-glucose = UDP-alpha-D-galactose</text>
        <dbReference type="Rhea" id="RHEA:22168"/>
        <dbReference type="ChEBI" id="CHEBI:58885"/>
        <dbReference type="ChEBI" id="CHEBI:66914"/>
        <dbReference type="EC" id="5.1.3.2"/>
    </reaction>
</comment>
<dbReference type="EC" id="5.1.3.2" evidence="5"/>
<dbReference type="Pfam" id="PF01370">
    <property type="entry name" value="Epimerase"/>
    <property type="match status" value="1"/>
</dbReference>
<protein>
    <recommendedName>
        <fullName evidence="6">UDP-glucose 4-epimerase</fullName>
        <ecNumber evidence="5">5.1.3.2</ecNumber>
    </recommendedName>
    <alternativeName>
        <fullName evidence="11">Galactowaldenase</fullName>
    </alternativeName>
    <alternativeName>
        <fullName evidence="10">UDP-galactose 4-epimerase</fullName>
    </alternativeName>
</protein>
<keyword evidence="7" id="KW-0520">NAD</keyword>
<keyword evidence="8" id="KW-0299">Galactose metabolism</keyword>
<dbReference type="Proteomes" id="UP001206128">
    <property type="component" value="Unassembled WGS sequence"/>
</dbReference>
<evidence type="ECO:0000256" key="11">
    <source>
        <dbReference type="ARBA" id="ARBA00033067"/>
    </source>
</evidence>
<evidence type="ECO:0000313" key="14">
    <source>
        <dbReference type="EMBL" id="MCP2164266.1"/>
    </source>
</evidence>
<accession>A0AAE3G9R2</accession>
<keyword evidence="15" id="KW-1185">Reference proteome</keyword>
<dbReference type="EMBL" id="JAMTCK010000002">
    <property type="protein sequence ID" value="MCP2164266.1"/>
    <property type="molecule type" value="Genomic_DNA"/>
</dbReference>
<evidence type="ECO:0000256" key="1">
    <source>
        <dbReference type="ARBA" id="ARBA00000083"/>
    </source>
</evidence>
<dbReference type="PANTHER" id="PTHR43725">
    <property type="entry name" value="UDP-GLUCOSE 4-EPIMERASE"/>
    <property type="match status" value="1"/>
</dbReference>
<dbReference type="RefSeq" id="WP_253767733.1">
    <property type="nucleotide sequence ID" value="NZ_JAMTCK010000002.1"/>
</dbReference>
<evidence type="ECO:0000256" key="4">
    <source>
        <dbReference type="ARBA" id="ARBA00007637"/>
    </source>
</evidence>
<name>A0AAE3G9R2_9PSEU</name>
<evidence type="ECO:0000256" key="7">
    <source>
        <dbReference type="ARBA" id="ARBA00023027"/>
    </source>
</evidence>
<evidence type="ECO:0000256" key="8">
    <source>
        <dbReference type="ARBA" id="ARBA00023144"/>
    </source>
</evidence>
<evidence type="ECO:0000256" key="5">
    <source>
        <dbReference type="ARBA" id="ARBA00013189"/>
    </source>
</evidence>
<dbReference type="InterPro" id="IPR001509">
    <property type="entry name" value="Epimerase_deHydtase"/>
</dbReference>
<evidence type="ECO:0000256" key="6">
    <source>
        <dbReference type="ARBA" id="ARBA00018569"/>
    </source>
</evidence>
<dbReference type="InterPro" id="IPR036291">
    <property type="entry name" value="NAD(P)-bd_dom_sf"/>
</dbReference>
<dbReference type="InterPro" id="IPR005886">
    <property type="entry name" value="UDP_G4E"/>
</dbReference>
<dbReference type="AlphaFoldDB" id="A0AAE3G9R2"/>
<comment type="pathway">
    <text evidence="3">Carbohydrate metabolism; galactose metabolism.</text>
</comment>
<dbReference type="NCBIfam" id="TIGR01179">
    <property type="entry name" value="galE"/>
    <property type="match status" value="1"/>
</dbReference>
<evidence type="ECO:0000256" key="10">
    <source>
        <dbReference type="ARBA" id="ARBA00031367"/>
    </source>
</evidence>
<evidence type="ECO:0000256" key="3">
    <source>
        <dbReference type="ARBA" id="ARBA00004947"/>
    </source>
</evidence>
<dbReference type="SUPFAM" id="SSF51735">
    <property type="entry name" value="NAD(P)-binding Rossmann-fold domains"/>
    <property type="match status" value="1"/>
</dbReference>
<comment type="cofactor">
    <cofactor evidence="2">
        <name>NAD(+)</name>
        <dbReference type="ChEBI" id="CHEBI:57540"/>
    </cofactor>
</comment>
<feature type="region of interest" description="Disordered" evidence="12">
    <location>
        <begin position="332"/>
        <end position="351"/>
    </location>
</feature>
<dbReference type="GO" id="GO:0005829">
    <property type="term" value="C:cytosol"/>
    <property type="evidence" value="ECO:0007669"/>
    <property type="project" value="TreeGrafter"/>
</dbReference>
<evidence type="ECO:0000256" key="9">
    <source>
        <dbReference type="ARBA" id="ARBA00023235"/>
    </source>
</evidence>
<evidence type="ECO:0000256" key="12">
    <source>
        <dbReference type="SAM" id="MobiDB-lite"/>
    </source>
</evidence>